<comment type="similarity">
    <text evidence="1">Belongs to the glycosyl hydrolase 16 family.</text>
</comment>
<dbReference type="AlphaFoldDB" id="A0A176WSF3"/>
<comment type="caution">
    <text evidence="3">The sequence shown here is derived from an EMBL/GenBank/DDBJ whole genome shotgun (WGS) entry which is preliminary data.</text>
</comment>
<evidence type="ECO:0000313" key="3">
    <source>
        <dbReference type="EMBL" id="OAE35226.1"/>
    </source>
</evidence>
<dbReference type="Gene3D" id="2.60.120.200">
    <property type="match status" value="1"/>
</dbReference>
<protein>
    <recommendedName>
        <fullName evidence="2">GH16 domain-containing protein</fullName>
    </recommendedName>
</protein>
<name>A0A176WSF3_MARPO</name>
<dbReference type="Proteomes" id="UP000077202">
    <property type="component" value="Unassembled WGS sequence"/>
</dbReference>
<dbReference type="PANTHER" id="PTHR10963">
    <property type="entry name" value="GLYCOSYL HYDROLASE-RELATED"/>
    <property type="match status" value="1"/>
</dbReference>
<proteinExistence type="inferred from homology"/>
<feature type="domain" description="GH16" evidence="2">
    <location>
        <begin position="18"/>
        <end position="273"/>
    </location>
</feature>
<dbReference type="GO" id="GO:0005975">
    <property type="term" value="P:carbohydrate metabolic process"/>
    <property type="evidence" value="ECO:0007669"/>
    <property type="project" value="InterPro"/>
</dbReference>
<dbReference type="InterPro" id="IPR013320">
    <property type="entry name" value="ConA-like_dom_sf"/>
</dbReference>
<dbReference type="CDD" id="cd00413">
    <property type="entry name" value="Glyco_hydrolase_16"/>
    <property type="match status" value="1"/>
</dbReference>
<accession>A0A176WSF3</accession>
<evidence type="ECO:0000259" key="2">
    <source>
        <dbReference type="PROSITE" id="PS51762"/>
    </source>
</evidence>
<dbReference type="PROSITE" id="PS51762">
    <property type="entry name" value="GH16_2"/>
    <property type="match status" value="1"/>
</dbReference>
<dbReference type="EMBL" id="LVLJ01000219">
    <property type="protein sequence ID" value="OAE35226.1"/>
    <property type="molecule type" value="Genomic_DNA"/>
</dbReference>
<gene>
    <name evidence="3" type="ORF">AXG93_1162s1020</name>
</gene>
<dbReference type="PANTHER" id="PTHR10963:SF55">
    <property type="entry name" value="GLYCOSIDE HYDROLASE FAMILY 16 PROTEIN"/>
    <property type="match status" value="1"/>
</dbReference>
<keyword evidence="4" id="KW-1185">Reference proteome</keyword>
<organism evidence="3 4">
    <name type="scientific">Marchantia polymorpha subsp. ruderalis</name>
    <dbReference type="NCBI Taxonomy" id="1480154"/>
    <lineage>
        <taxon>Eukaryota</taxon>
        <taxon>Viridiplantae</taxon>
        <taxon>Streptophyta</taxon>
        <taxon>Embryophyta</taxon>
        <taxon>Marchantiophyta</taxon>
        <taxon>Marchantiopsida</taxon>
        <taxon>Marchantiidae</taxon>
        <taxon>Marchantiales</taxon>
        <taxon>Marchantiaceae</taxon>
        <taxon>Marchantia</taxon>
    </lineage>
</organism>
<dbReference type="Pfam" id="PF00722">
    <property type="entry name" value="Glyco_hydro_16"/>
    <property type="match status" value="1"/>
</dbReference>
<sequence length="420" mass="47983">MTTPIQPIQPSLLEQVGGTWACQFYDDFTDPATLANNYFHPFGDSHWRENPANKWKWDAHSNKEIHWDFTCSSIVKDAEVSRLRTCVYSDWFHRIDRLATKQLFGYGYYEAKVRFKGAEGMHAAFWLLPDSIDGSRVYPAGTIPGGVEVDVVEHRKMDGQRHSIDHMGNTSTHWSGYGKNHQSAAYKEISMPWGSGNWCTYGVLHEASGIRWYWDGRLVNQTIVNSPTPAHMYFSTEVNESGGWAGLDMSSYGTKSNPEGYIECCQYEPELDQKLFLLSGVYVLRLLCLCGWLHGNFWHCDTDLCAHATNRRFEDTFPSLPSSKGSSNQENVDSYQATKDGEFFERTELCSSDARRKPGAEGNRYVYGVSLWFRSQENYRVEVGDDFIKIAPFPGRPKIRPTNFPLFTGTRNHSSLYHQC</sequence>
<dbReference type="GO" id="GO:0004553">
    <property type="term" value="F:hydrolase activity, hydrolyzing O-glycosyl compounds"/>
    <property type="evidence" value="ECO:0007669"/>
    <property type="project" value="InterPro"/>
</dbReference>
<dbReference type="InterPro" id="IPR000757">
    <property type="entry name" value="Beta-glucanase-like"/>
</dbReference>
<dbReference type="SUPFAM" id="SSF49899">
    <property type="entry name" value="Concanavalin A-like lectins/glucanases"/>
    <property type="match status" value="1"/>
</dbReference>
<evidence type="ECO:0000313" key="4">
    <source>
        <dbReference type="Proteomes" id="UP000077202"/>
    </source>
</evidence>
<dbReference type="InterPro" id="IPR050546">
    <property type="entry name" value="Glycosyl_Hydrlase_16"/>
</dbReference>
<reference evidence="3" key="1">
    <citation type="submission" date="2016-03" db="EMBL/GenBank/DDBJ databases">
        <title>Mechanisms controlling the formation of the plant cell surface in tip-growing cells are functionally conserved among land plants.</title>
        <authorList>
            <person name="Honkanen S."/>
            <person name="Jones V.A."/>
            <person name="Morieri G."/>
            <person name="Champion C."/>
            <person name="Hetherington A.J."/>
            <person name="Kelly S."/>
            <person name="Saint-Marcoux D."/>
            <person name="Proust H."/>
            <person name="Prescott H."/>
            <person name="Dolan L."/>
        </authorList>
    </citation>
    <scope>NUCLEOTIDE SEQUENCE [LARGE SCALE GENOMIC DNA]</scope>
    <source>
        <tissue evidence="3">Whole gametophyte</tissue>
    </source>
</reference>
<evidence type="ECO:0000256" key="1">
    <source>
        <dbReference type="ARBA" id="ARBA00006865"/>
    </source>
</evidence>